<evidence type="ECO:0000313" key="4">
    <source>
        <dbReference type="Proteomes" id="UP001304461"/>
    </source>
</evidence>
<dbReference type="EC" id="2.1.1.63" evidence="3"/>
<proteinExistence type="predicted"/>
<keyword evidence="1" id="KW-0227">DNA damage</keyword>
<dbReference type="InterPro" id="IPR014048">
    <property type="entry name" value="MethylDNA_cys_MeTrfase_DNA-bd"/>
</dbReference>
<feature type="domain" description="Methylated-DNA-[protein]-cysteine S-methyltransferase DNA binding" evidence="2">
    <location>
        <begin position="11"/>
        <end position="91"/>
    </location>
</feature>
<dbReference type="InterPro" id="IPR036388">
    <property type="entry name" value="WH-like_DNA-bd_sf"/>
</dbReference>
<evidence type="ECO:0000259" key="2">
    <source>
        <dbReference type="Pfam" id="PF01035"/>
    </source>
</evidence>
<dbReference type="EMBL" id="JAYGHX010000003">
    <property type="protein sequence ID" value="MEA5390931.1"/>
    <property type="molecule type" value="Genomic_DNA"/>
</dbReference>
<dbReference type="PANTHER" id="PTHR42942">
    <property type="entry name" value="6-O-METHYLGUANINE DNA METHYLTRANSFERASE"/>
    <property type="match status" value="1"/>
</dbReference>
<dbReference type="Gene3D" id="1.10.10.10">
    <property type="entry name" value="Winged helix-like DNA-binding domain superfamily/Winged helix DNA-binding domain"/>
    <property type="match status" value="1"/>
</dbReference>
<dbReference type="CDD" id="cd06445">
    <property type="entry name" value="ATase"/>
    <property type="match status" value="1"/>
</dbReference>
<protein>
    <submittedName>
        <fullName evidence="3">MGMT family protein</fullName>
        <ecNumber evidence="3">2.1.1.63</ecNumber>
    </submittedName>
</protein>
<dbReference type="GO" id="GO:0032259">
    <property type="term" value="P:methylation"/>
    <property type="evidence" value="ECO:0007669"/>
    <property type="project" value="UniProtKB-KW"/>
</dbReference>
<accession>A0ABU5RT29</accession>
<reference evidence="3 4" key="1">
    <citation type="submission" date="2023-12" db="EMBL/GenBank/DDBJ databases">
        <title>Baltic Sea Cyanobacteria.</title>
        <authorList>
            <person name="Delbaje E."/>
            <person name="Fewer D.P."/>
            <person name="Shishido T.K."/>
        </authorList>
    </citation>
    <scope>NUCLEOTIDE SEQUENCE [LARGE SCALE GENOMIC DNA]</scope>
    <source>
        <strain evidence="3 4">UHCC 0139</strain>
    </source>
</reference>
<sequence>MAKSEAFARIKDQVLRIVATIPESKVTTYQSIGEHLAVMPRHVAYILSQLDDSTKLDVPWYRVVSGDGSLGVPKRDPNGDTQAQLLQREGVDVVGHAVRSPLATVMLPAGALPHGIPRQERRVQHTSATPDVRGC</sequence>
<gene>
    <name evidence="3" type="ORF">VB738_06615</name>
</gene>
<dbReference type="PANTHER" id="PTHR42942:SF1">
    <property type="entry name" value="ALKYLTRANSFERASE-LIKE PROTEIN 1"/>
    <property type="match status" value="1"/>
</dbReference>
<keyword evidence="3" id="KW-0489">Methyltransferase</keyword>
<keyword evidence="4" id="KW-1185">Reference proteome</keyword>
<evidence type="ECO:0000313" key="3">
    <source>
        <dbReference type="EMBL" id="MEA5390931.1"/>
    </source>
</evidence>
<dbReference type="InterPro" id="IPR036217">
    <property type="entry name" value="MethylDNA_cys_MeTrfase_DNAb"/>
</dbReference>
<comment type="caution">
    <text evidence="3">The sequence shown here is derived from an EMBL/GenBank/DDBJ whole genome shotgun (WGS) entry which is preliminary data.</text>
</comment>
<name>A0ABU5RT29_9CYAN</name>
<organism evidence="3 4">
    <name type="scientific">Cyanobium gracile UHCC 0139</name>
    <dbReference type="NCBI Taxonomy" id="3110308"/>
    <lineage>
        <taxon>Bacteria</taxon>
        <taxon>Bacillati</taxon>
        <taxon>Cyanobacteriota</taxon>
        <taxon>Cyanophyceae</taxon>
        <taxon>Synechococcales</taxon>
        <taxon>Prochlorococcaceae</taxon>
        <taxon>Cyanobium</taxon>
    </lineage>
</organism>
<dbReference type="SUPFAM" id="SSF46767">
    <property type="entry name" value="Methylated DNA-protein cysteine methyltransferase, C-terminal domain"/>
    <property type="match status" value="1"/>
</dbReference>
<dbReference type="Proteomes" id="UP001304461">
    <property type="component" value="Unassembled WGS sequence"/>
</dbReference>
<dbReference type="Pfam" id="PF01035">
    <property type="entry name" value="DNA_binding_1"/>
    <property type="match status" value="1"/>
</dbReference>
<dbReference type="InterPro" id="IPR052520">
    <property type="entry name" value="ATL_DNA_repair"/>
</dbReference>
<keyword evidence="3" id="KW-0808">Transferase</keyword>
<evidence type="ECO:0000256" key="1">
    <source>
        <dbReference type="ARBA" id="ARBA00022763"/>
    </source>
</evidence>
<dbReference type="GO" id="GO:0003908">
    <property type="term" value="F:methylated-DNA-[protein]-cysteine S-methyltransferase activity"/>
    <property type="evidence" value="ECO:0007669"/>
    <property type="project" value="UniProtKB-EC"/>
</dbReference>
<dbReference type="RefSeq" id="WP_323304996.1">
    <property type="nucleotide sequence ID" value="NZ_JAYGHX010000003.1"/>
</dbReference>